<sequence>MGIEHKENNRCMMKLTGKLDYLEMPATGGTLDRVKAFYRRRLFMVVHRLWADLFGLWRRARRRLSGRCRRSAGEAAAGALFRGSGRNPGRRRKCRRHDRQADLFIPRRQAVPFRRPGRQ</sequence>
<evidence type="ECO:0000313" key="2">
    <source>
        <dbReference type="EMBL" id="CCV04089.1"/>
    </source>
</evidence>
<organism evidence="2 3">
    <name type="scientific">Mesorhizobium metallidurans STM 2683</name>
    <dbReference type="NCBI Taxonomy" id="1297569"/>
    <lineage>
        <taxon>Bacteria</taxon>
        <taxon>Pseudomonadati</taxon>
        <taxon>Pseudomonadota</taxon>
        <taxon>Alphaproteobacteria</taxon>
        <taxon>Hyphomicrobiales</taxon>
        <taxon>Phyllobacteriaceae</taxon>
        <taxon>Mesorhizobium</taxon>
    </lineage>
</organism>
<name>M5EHH2_9HYPH</name>
<accession>M5EHH2</accession>
<dbReference type="EMBL" id="CAUM01000024">
    <property type="protein sequence ID" value="CCV04089.1"/>
    <property type="molecule type" value="Genomic_DNA"/>
</dbReference>
<comment type="caution">
    <text evidence="2">The sequence shown here is derived from an EMBL/GenBank/DDBJ whole genome shotgun (WGS) entry which is preliminary data.</text>
</comment>
<keyword evidence="3" id="KW-1185">Reference proteome</keyword>
<protein>
    <submittedName>
        <fullName evidence="2">Uncharacterized protein</fullName>
    </submittedName>
</protein>
<dbReference type="STRING" id="1297569.MESS2_120002"/>
<dbReference type="AlphaFoldDB" id="M5EHH2"/>
<feature type="compositionally biased region" description="Basic residues" evidence="1">
    <location>
        <begin position="88"/>
        <end position="98"/>
    </location>
</feature>
<reference evidence="2 3" key="1">
    <citation type="submission" date="2013-02" db="EMBL/GenBank/DDBJ databases">
        <authorList>
            <person name="Genoscope - CEA"/>
        </authorList>
    </citation>
    <scope>NUCLEOTIDE SEQUENCE [LARGE SCALE GENOMIC DNA]</scope>
    <source>
        <strain evidence="2 3">STM 2683</strain>
    </source>
</reference>
<evidence type="ECO:0000256" key="1">
    <source>
        <dbReference type="SAM" id="MobiDB-lite"/>
    </source>
</evidence>
<proteinExistence type="predicted"/>
<evidence type="ECO:0000313" key="3">
    <source>
        <dbReference type="Proteomes" id="UP000012062"/>
    </source>
</evidence>
<feature type="region of interest" description="Disordered" evidence="1">
    <location>
        <begin position="79"/>
        <end position="99"/>
    </location>
</feature>
<gene>
    <name evidence="2" type="ORF">MESS2_120002</name>
</gene>
<dbReference type="Proteomes" id="UP000012062">
    <property type="component" value="Unassembled WGS sequence"/>
</dbReference>